<evidence type="ECO:0008006" key="4">
    <source>
        <dbReference type="Google" id="ProtNLM"/>
    </source>
</evidence>
<reference evidence="2 3" key="1">
    <citation type="submission" date="2019-03" db="EMBL/GenBank/DDBJ databases">
        <title>Genomic Encyclopedia of Type Strains, Phase IV (KMG-IV): sequencing the most valuable type-strain genomes for metagenomic binning, comparative biology and taxonomic classification.</title>
        <authorList>
            <person name="Goeker M."/>
        </authorList>
    </citation>
    <scope>NUCLEOTIDE SEQUENCE [LARGE SCALE GENOMIC DNA]</scope>
    <source>
        <strain evidence="2 3">DSM 19377</strain>
    </source>
</reference>
<keyword evidence="1" id="KW-0472">Membrane</keyword>
<evidence type="ECO:0000313" key="2">
    <source>
        <dbReference type="EMBL" id="TCP29164.1"/>
    </source>
</evidence>
<dbReference type="OrthoDB" id="2991597at2"/>
<feature type="transmembrane region" description="Helical" evidence="1">
    <location>
        <begin position="58"/>
        <end position="82"/>
    </location>
</feature>
<name>A0A4R2P507_9BACL</name>
<gene>
    <name evidence="2" type="ORF">EV207_11289</name>
</gene>
<keyword evidence="1" id="KW-0812">Transmembrane</keyword>
<keyword evidence="1" id="KW-1133">Transmembrane helix</keyword>
<proteinExistence type="predicted"/>
<dbReference type="Proteomes" id="UP000295416">
    <property type="component" value="Unassembled WGS sequence"/>
</dbReference>
<keyword evidence="3" id="KW-1185">Reference proteome</keyword>
<evidence type="ECO:0000256" key="1">
    <source>
        <dbReference type="SAM" id="Phobius"/>
    </source>
</evidence>
<accession>A0A4R2P507</accession>
<dbReference type="RefSeq" id="WP_132746053.1">
    <property type="nucleotide sequence ID" value="NZ_SLXK01000012.1"/>
</dbReference>
<dbReference type="EMBL" id="SLXK01000012">
    <property type="protein sequence ID" value="TCP29164.1"/>
    <property type="molecule type" value="Genomic_DNA"/>
</dbReference>
<sequence>MSGQNFYELCQKYMNQSVEIRCQDGTVHRGTITKVDGSHVYLQPIDGGDGVDGPGVYYFGYGFGFPIALAAIASIALWPFFFW</sequence>
<protein>
    <recommendedName>
        <fullName evidence="4">LSM domain-containing protein</fullName>
    </recommendedName>
</protein>
<comment type="caution">
    <text evidence="2">The sequence shown here is derived from an EMBL/GenBank/DDBJ whole genome shotgun (WGS) entry which is preliminary data.</text>
</comment>
<organism evidence="2 3">
    <name type="scientific">Scopulibacillus darangshiensis</name>
    <dbReference type="NCBI Taxonomy" id="442528"/>
    <lineage>
        <taxon>Bacteria</taxon>
        <taxon>Bacillati</taxon>
        <taxon>Bacillota</taxon>
        <taxon>Bacilli</taxon>
        <taxon>Bacillales</taxon>
        <taxon>Sporolactobacillaceae</taxon>
        <taxon>Scopulibacillus</taxon>
    </lineage>
</organism>
<evidence type="ECO:0000313" key="3">
    <source>
        <dbReference type="Proteomes" id="UP000295416"/>
    </source>
</evidence>
<dbReference type="AlphaFoldDB" id="A0A4R2P507"/>